<proteinExistence type="predicted"/>
<dbReference type="Proteomes" id="UP001596067">
    <property type="component" value="Unassembled WGS sequence"/>
</dbReference>
<dbReference type="RefSeq" id="WP_313767578.1">
    <property type="nucleotide sequence ID" value="NZ_BAAAVH010000026.1"/>
</dbReference>
<reference evidence="3" key="1">
    <citation type="journal article" date="2019" name="Int. J. Syst. Evol. Microbiol.">
        <title>The Global Catalogue of Microorganisms (GCM) 10K type strain sequencing project: providing services to taxonomists for standard genome sequencing and annotation.</title>
        <authorList>
            <consortium name="The Broad Institute Genomics Platform"/>
            <consortium name="The Broad Institute Genome Sequencing Center for Infectious Disease"/>
            <person name="Wu L."/>
            <person name="Ma J."/>
        </authorList>
    </citation>
    <scope>NUCLEOTIDE SEQUENCE [LARGE SCALE GENOMIC DNA]</scope>
    <source>
        <strain evidence="3">CGMCC 4.1469</strain>
    </source>
</reference>
<dbReference type="EMBL" id="JBHSOD010000058">
    <property type="protein sequence ID" value="MFC5889478.1"/>
    <property type="molecule type" value="Genomic_DNA"/>
</dbReference>
<sequence length="336" mass="35016">MPTRMLPATRRSRAAAAATALVAVAAAGLGLWWTLGRDDPDRDCAGLRTDGRIRTVLDGAWRSDLPCRELAEGLRRATTGERPGVHTLPQARAMRTVVLVLADRPDHRVHPEVRGPLAEALADYAADTHAVLTGVNDVYAAHDGPSADAWQDGQGVHFAVRKDQLVGAVRGLAEDASGYAALRAADLRQGAAGLAAVGPGPEQSAIVDPLVRAAAPAGAFDGIADDVLRDRGDAARRSWQGEVLTRLKASGGGPAPSFAADPAGNLTATWLGPLTPADPAGPAGYPRLHDQAAALLGQWADAARAGLAPEALRTLQDRARTTTDREQREARTTLGG</sequence>
<comment type="caution">
    <text evidence="2">The sequence shown here is derived from an EMBL/GenBank/DDBJ whole genome shotgun (WGS) entry which is preliminary data.</text>
</comment>
<keyword evidence="3" id="KW-1185">Reference proteome</keyword>
<evidence type="ECO:0000256" key="1">
    <source>
        <dbReference type="SAM" id="MobiDB-lite"/>
    </source>
</evidence>
<feature type="region of interest" description="Disordered" evidence="1">
    <location>
        <begin position="316"/>
        <end position="336"/>
    </location>
</feature>
<name>A0ABW1F8G1_9ACTN</name>
<evidence type="ECO:0000313" key="3">
    <source>
        <dbReference type="Proteomes" id="UP001596067"/>
    </source>
</evidence>
<evidence type="ECO:0000313" key="2">
    <source>
        <dbReference type="EMBL" id="MFC5889478.1"/>
    </source>
</evidence>
<gene>
    <name evidence="2" type="ORF">ACFP0N_31380</name>
</gene>
<organism evidence="2 3">
    <name type="scientific">Kitasatospora aburaviensis</name>
    <dbReference type="NCBI Taxonomy" id="67265"/>
    <lineage>
        <taxon>Bacteria</taxon>
        <taxon>Bacillati</taxon>
        <taxon>Actinomycetota</taxon>
        <taxon>Actinomycetes</taxon>
        <taxon>Kitasatosporales</taxon>
        <taxon>Streptomycetaceae</taxon>
        <taxon>Kitasatospora</taxon>
    </lineage>
</organism>
<protein>
    <submittedName>
        <fullName evidence="2">Uncharacterized protein</fullName>
    </submittedName>
</protein>
<accession>A0ABW1F8G1</accession>